<evidence type="ECO:0000256" key="1">
    <source>
        <dbReference type="ARBA" id="ARBA00022729"/>
    </source>
</evidence>
<dbReference type="PANTHER" id="PTHR33470">
    <property type="entry name" value="OS01G0164075 PROTEIN"/>
    <property type="match status" value="1"/>
</dbReference>
<evidence type="ECO:0000313" key="5">
    <source>
        <dbReference type="Proteomes" id="UP001634393"/>
    </source>
</evidence>
<evidence type="ECO:0000313" key="4">
    <source>
        <dbReference type="EMBL" id="KAL3851329.1"/>
    </source>
</evidence>
<proteinExistence type="predicted"/>
<dbReference type="EMBL" id="JBJXBP010000001">
    <property type="protein sequence ID" value="KAL3851329.1"/>
    <property type="molecule type" value="Genomic_DNA"/>
</dbReference>
<keyword evidence="5" id="KW-1185">Reference proteome</keyword>
<sequence length="197" mass="21455">MAFVHSTNALFFSLLLLCASITVYADKASPAYPPHSHGHYDHAPTPAPSHPPIKPPPTPSYPPVRKMVAIRGMVFCNFCNYRGFDTLTNVLPLAGAVLKLQCNNTKIPLVEQTEADAKGFFFFMPQKLSTFAWHKCKVSLVSSPLAWCGVPSNQNGGAAGATLIPTPLPPVNQTESKFMLFTVGPFAFEPPKKFPCH</sequence>
<feature type="chain" id="PRO_5044885937" evidence="3">
    <location>
        <begin position="26"/>
        <end position="197"/>
    </location>
</feature>
<keyword evidence="1 3" id="KW-0732">Signal</keyword>
<dbReference type="PANTHER" id="PTHR33470:SF22">
    <property type="entry name" value="POLLEN OLE E 1 ALLERGEN AND EXTENSIN FAMILY PROTEIN"/>
    <property type="match status" value="1"/>
</dbReference>
<feature type="compositionally biased region" description="Pro residues" evidence="2">
    <location>
        <begin position="45"/>
        <end position="59"/>
    </location>
</feature>
<dbReference type="Proteomes" id="UP001634393">
    <property type="component" value="Unassembled WGS sequence"/>
</dbReference>
<evidence type="ECO:0000256" key="2">
    <source>
        <dbReference type="SAM" id="MobiDB-lite"/>
    </source>
</evidence>
<accession>A0ABD3UP72</accession>
<gene>
    <name evidence="4" type="ORF">ACJIZ3_013211</name>
</gene>
<protein>
    <submittedName>
        <fullName evidence="4">Uncharacterized protein</fullName>
    </submittedName>
</protein>
<dbReference type="AlphaFoldDB" id="A0ABD3UP72"/>
<comment type="caution">
    <text evidence="4">The sequence shown here is derived from an EMBL/GenBank/DDBJ whole genome shotgun (WGS) entry which is preliminary data.</text>
</comment>
<dbReference type="Pfam" id="PF01190">
    <property type="entry name" value="Pollen_Ole_e_1"/>
    <property type="match status" value="1"/>
</dbReference>
<feature type="signal peptide" evidence="3">
    <location>
        <begin position="1"/>
        <end position="25"/>
    </location>
</feature>
<name>A0ABD3UP72_9LAMI</name>
<organism evidence="4 5">
    <name type="scientific">Penstemon smallii</name>
    <dbReference type="NCBI Taxonomy" id="265156"/>
    <lineage>
        <taxon>Eukaryota</taxon>
        <taxon>Viridiplantae</taxon>
        <taxon>Streptophyta</taxon>
        <taxon>Embryophyta</taxon>
        <taxon>Tracheophyta</taxon>
        <taxon>Spermatophyta</taxon>
        <taxon>Magnoliopsida</taxon>
        <taxon>eudicotyledons</taxon>
        <taxon>Gunneridae</taxon>
        <taxon>Pentapetalae</taxon>
        <taxon>asterids</taxon>
        <taxon>lamiids</taxon>
        <taxon>Lamiales</taxon>
        <taxon>Plantaginaceae</taxon>
        <taxon>Cheloneae</taxon>
        <taxon>Penstemon</taxon>
    </lineage>
</organism>
<evidence type="ECO:0000256" key="3">
    <source>
        <dbReference type="SAM" id="SignalP"/>
    </source>
</evidence>
<feature type="region of interest" description="Disordered" evidence="2">
    <location>
        <begin position="35"/>
        <end position="59"/>
    </location>
</feature>
<reference evidence="4 5" key="1">
    <citation type="submission" date="2024-12" db="EMBL/GenBank/DDBJ databases">
        <title>The unique morphological basis and parallel evolutionary history of personate flowers in Penstemon.</title>
        <authorList>
            <person name="Depatie T.H."/>
            <person name="Wessinger C.A."/>
        </authorList>
    </citation>
    <scope>NUCLEOTIDE SEQUENCE [LARGE SCALE GENOMIC DNA]</scope>
    <source>
        <strain evidence="4">WTNN_2</strain>
        <tissue evidence="4">Leaf</tissue>
    </source>
</reference>